<dbReference type="Proteomes" id="UP000826651">
    <property type="component" value="Unassembled WGS sequence"/>
</dbReference>
<dbReference type="SUPFAM" id="SSF55846">
    <property type="entry name" value="N-acetylmuramoyl-L-alanine amidase-like"/>
    <property type="match status" value="1"/>
</dbReference>
<evidence type="ECO:0000259" key="2">
    <source>
        <dbReference type="Pfam" id="PF01510"/>
    </source>
</evidence>
<evidence type="ECO:0000313" key="3">
    <source>
        <dbReference type="EMBL" id="MBZ2197285.1"/>
    </source>
</evidence>
<organism evidence="3 4">
    <name type="scientific">Occultella gossypii</name>
    <dbReference type="NCBI Taxonomy" id="2800820"/>
    <lineage>
        <taxon>Bacteria</taxon>
        <taxon>Bacillati</taxon>
        <taxon>Actinomycetota</taxon>
        <taxon>Actinomycetes</taxon>
        <taxon>Micrococcales</taxon>
        <taxon>Ruaniaceae</taxon>
        <taxon>Occultella</taxon>
    </lineage>
</organism>
<reference evidence="3 4" key="1">
    <citation type="submission" date="2021-04" db="EMBL/GenBank/DDBJ databases">
        <title>Ruania sp. nov., isolated from sandy soil of mangrove forest.</title>
        <authorList>
            <person name="Ge X."/>
            <person name="Huang R."/>
            <person name="Liu W."/>
        </authorList>
    </citation>
    <scope>NUCLEOTIDE SEQUENCE [LARGE SCALE GENOMIC DNA]</scope>
    <source>
        <strain evidence="3 4">N2-46</strain>
    </source>
</reference>
<dbReference type="InterPro" id="IPR036505">
    <property type="entry name" value="Amidase/PGRP_sf"/>
</dbReference>
<sequence length="268" mass="29958">MSKPVPNGGRYPGADWDPIKGRSTRVNRPVRMTVHITAVRANDIYGPGKGPSGTYAHLHNSRDGDFRQHQELHHRTYADLDGNGKTVSVENEGREGDSLTADQVDNLARLFAYLVTEYDVPNRIATWKDTRGLAWHRLGVSGNFGRFSTKDRRTWSAAQTGERWTEDRGKTCPTNRVIDQIDDIFNLAQRYITGKGATPAPTPEPAPRKAPTMYVTKYGRNAWRLITGDYIIAIPEADYNAFVKAGVPHETLTNELIKTLEAHLKFGA</sequence>
<evidence type="ECO:0000313" key="4">
    <source>
        <dbReference type="Proteomes" id="UP000826651"/>
    </source>
</evidence>
<feature type="domain" description="N-acetylmuramoyl-L-alanine amidase" evidence="2">
    <location>
        <begin position="32"/>
        <end position="123"/>
    </location>
</feature>
<dbReference type="Pfam" id="PF01510">
    <property type="entry name" value="Amidase_2"/>
    <property type="match status" value="1"/>
</dbReference>
<dbReference type="Gene3D" id="3.40.80.10">
    <property type="entry name" value="Peptidoglycan recognition protein-like"/>
    <property type="match status" value="1"/>
</dbReference>
<protein>
    <submittedName>
        <fullName evidence="3">N-acetylmuramoyl-L-alanine amidase</fullName>
    </submittedName>
</protein>
<dbReference type="InterPro" id="IPR002502">
    <property type="entry name" value="Amidase_domain"/>
</dbReference>
<proteinExistence type="predicted"/>
<dbReference type="EMBL" id="JAGSHT010000013">
    <property type="protein sequence ID" value="MBZ2197285.1"/>
    <property type="molecule type" value="Genomic_DNA"/>
</dbReference>
<keyword evidence="4" id="KW-1185">Reference proteome</keyword>
<dbReference type="RefSeq" id="WP_223406938.1">
    <property type="nucleotide sequence ID" value="NZ_JAGSHT010000013.1"/>
</dbReference>
<evidence type="ECO:0000256" key="1">
    <source>
        <dbReference type="SAM" id="MobiDB-lite"/>
    </source>
</evidence>
<gene>
    <name evidence="3" type="ORF">KCQ71_14055</name>
</gene>
<comment type="caution">
    <text evidence="3">The sequence shown here is derived from an EMBL/GenBank/DDBJ whole genome shotgun (WGS) entry which is preliminary data.</text>
</comment>
<feature type="region of interest" description="Disordered" evidence="1">
    <location>
        <begin position="1"/>
        <end position="24"/>
    </location>
</feature>
<accession>A0ABS7SAS3</accession>
<name>A0ABS7SAS3_9MICO</name>